<dbReference type="AlphaFoldDB" id="A0A0M4T6A2"/>
<name>A0A0M4T6A2_9NOSO</name>
<dbReference type="KEGG" id="npz:ACX27_20365"/>
<dbReference type="STRING" id="224013.ACX27_20365"/>
<sequence length="70" mass="7920">MTKKGTGWIPDYPDVRDFTLDNDEIQSLSEKIQTQGSNADVESLANTLREALKNYCTATRKDYCTATKEE</sequence>
<dbReference type="Proteomes" id="UP000062645">
    <property type="component" value="Chromosome"/>
</dbReference>
<organism evidence="1 2">
    <name type="scientific">Nostoc piscinale CENA21</name>
    <dbReference type="NCBI Taxonomy" id="224013"/>
    <lineage>
        <taxon>Bacteria</taxon>
        <taxon>Bacillati</taxon>
        <taxon>Cyanobacteriota</taxon>
        <taxon>Cyanophyceae</taxon>
        <taxon>Nostocales</taxon>
        <taxon>Nostocaceae</taxon>
        <taxon>Nostoc</taxon>
    </lineage>
</organism>
<reference evidence="1 2" key="2">
    <citation type="journal article" date="2016" name="Genome Announc.">
        <title>Draft Genome Sequence of the N2-Fixing Cyanobacterium Nostoc piscinale CENA21, Isolated from the Brazilian Amazon Floodplain.</title>
        <authorList>
            <person name="Leao T."/>
            <person name="Guimaraes P.I."/>
            <person name="de Melo A.G."/>
            <person name="Ramos R.T."/>
            <person name="Leao P.N."/>
            <person name="Silva A."/>
            <person name="Fiore M.F."/>
            <person name="Schneider M.P."/>
        </authorList>
    </citation>
    <scope>NUCLEOTIDE SEQUENCE [LARGE SCALE GENOMIC DNA]</scope>
    <source>
        <strain evidence="1 2">CENA21</strain>
    </source>
</reference>
<gene>
    <name evidence="1" type="ORF">ACX27_20365</name>
</gene>
<accession>A0A0M4T6A2</accession>
<dbReference type="RefSeq" id="WP_062295200.1">
    <property type="nucleotide sequence ID" value="NZ_CP012036.1"/>
</dbReference>
<keyword evidence="2" id="KW-1185">Reference proteome</keyword>
<evidence type="ECO:0000313" key="2">
    <source>
        <dbReference type="Proteomes" id="UP000062645"/>
    </source>
</evidence>
<proteinExistence type="predicted"/>
<dbReference type="OrthoDB" id="10005887at2"/>
<protein>
    <submittedName>
        <fullName evidence="1">Uncharacterized protein</fullName>
    </submittedName>
</protein>
<evidence type="ECO:0000313" key="1">
    <source>
        <dbReference type="EMBL" id="ALF54654.1"/>
    </source>
</evidence>
<dbReference type="PATRIC" id="fig|224013.5.peg.4875"/>
<reference evidence="2" key="1">
    <citation type="submission" date="2015-07" db="EMBL/GenBank/DDBJ databases">
        <title>Genome Of Nitrogen-Fixing Cyanobacterium Nostoc piscinale CENA21 From Solimoes/Amazon River Floodplain Sediments And Comparative Genomics To Uncover Biosynthetic Natural Products Potential.</title>
        <authorList>
            <person name="Leao T.F."/>
            <person name="Leao P.N."/>
            <person name="Guimaraes P.I."/>
            <person name="de Melo A.G.C."/>
            <person name="Ramos R.T.J."/>
            <person name="Silva A."/>
            <person name="Fiore M.F."/>
            <person name="Schneider M.P.C."/>
        </authorList>
    </citation>
    <scope>NUCLEOTIDE SEQUENCE [LARGE SCALE GENOMIC DNA]</scope>
    <source>
        <strain evidence="2">CENA21</strain>
    </source>
</reference>
<dbReference type="EMBL" id="CP012036">
    <property type="protein sequence ID" value="ALF54654.1"/>
    <property type="molecule type" value="Genomic_DNA"/>
</dbReference>